<gene>
    <name evidence="1" type="ORF">J2750_000086</name>
</gene>
<proteinExistence type="predicted"/>
<dbReference type="Proteomes" id="UP001185015">
    <property type="component" value="Unassembled WGS sequence"/>
</dbReference>
<evidence type="ECO:0000313" key="2">
    <source>
        <dbReference type="Proteomes" id="UP001185015"/>
    </source>
</evidence>
<dbReference type="RefSeq" id="WP_270096516.1">
    <property type="nucleotide sequence ID" value="NZ_JAQFFK010000003.1"/>
</dbReference>
<dbReference type="EMBL" id="JAVDQI010000001">
    <property type="protein sequence ID" value="MDR6221654.1"/>
    <property type="molecule type" value="Genomic_DNA"/>
</dbReference>
<organism evidence="1 2">
    <name type="scientific">Methanococcoides alaskense</name>
    <dbReference type="NCBI Taxonomy" id="325778"/>
    <lineage>
        <taxon>Archaea</taxon>
        <taxon>Methanobacteriati</taxon>
        <taxon>Methanobacteriota</taxon>
        <taxon>Stenosarchaea group</taxon>
        <taxon>Methanomicrobia</taxon>
        <taxon>Methanosarcinales</taxon>
        <taxon>Methanosarcinaceae</taxon>
        <taxon>Methanococcoides</taxon>
    </lineage>
</organism>
<sequence>MKIRYKQANRNRSLTVLSEIVEQTNADLSTVEQMNSRISYRPVVLSAAAYSTIRDRNNSADEHKKEVFDYD</sequence>
<comment type="caution">
    <text evidence="1">The sequence shown here is derived from an EMBL/GenBank/DDBJ whole genome shotgun (WGS) entry which is preliminary data.</text>
</comment>
<accession>A0AA90TX68</accession>
<keyword evidence="2" id="KW-1185">Reference proteome</keyword>
<evidence type="ECO:0000313" key="1">
    <source>
        <dbReference type="EMBL" id="MDR6221654.1"/>
    </source>
</evidence>
<protein>
    <submittedName>
        <fullName evidence="1">Uncharacterized protein</fullName>
    </submittedName>
</protein>
<dbReference type="AlphaFoldDB" id="A0AA90TX68"/>
<name>A0AA90TX68_9EURY</name>
<reference evidence="1 2" key="1">
    <citation type="submission" date="2023-07" db="EMBL/GenBank/DDBJ databases">
        <title>Genomic Encyclopedia of Type Strains, Phase IV (KMG-IV): sequencing the most valuable type-strain genomes for metagenomic binning, comparative biology and taxonomic classification.</title>
        <authorList>
            <person name="Goeker M."/>
        </authorList>
    </citation>
    <scope>NUCLEOTIDE SEQUENCE [LARGE SCALE GENOMIC DNA]</scope>
    <source>
        <strain evidence="1 2">DSM 17273</strain>
    </source>
</reference>